<dbReference type="GO" id="GO:0009249">
    <property type="term" value="P:protein lipoylation"/>
    <property type="evidence" value="ECO:0007669"/>
    <property type="project" value="UniProtKB-ARBA"/>
</dbReference>
<name>W6N503_CLOTY</name>
<accession>W6N503</accession>
<keyword evidence="5" id="KW-0238">DNA-binding</keyword>
<proteinExistence type="inferred from homology"/>
<dbReference type="PROSITE" id="PS51733">
    <property type="entry name" value="BPL_LPL_CATALYTIC"/>
    <property type="match status" value="1"/>
</dbReference>
<evidence type="ECO:0000256" key="3">
    <source>
        <dbReference type="ARBA" id="ARBA00022840"/>
    </source>
</evidence>
<reference evidence="7 8" key="1">
    <citation type="journal article" date="2015" name="Genome Announc.">
        <title>Draft Genome Sequence of Clostridium tyrobutyricum Strain DIVETGP, Isolated from Cow's Milk for Grana Padano Production.</title>
        <authorList>
            <person name="Soggiu A."/>
            <person name="Piras C."/>
            <person name="Gaiarsa S."/>
            <person name="Sassera D."/>
            <person name="Roncada P."/>
            <person name="Bendixen E."/>
            <person name="Brasca M."/>
            <person name="Bonizzi L."/>
        </authorList>
    </citation>
    <scope>NUCLEOTIDE SEQUENCE [LARGE SCALE GENOMIC DNA]</scope>
    <source>
        <strain evidence="7 8">DIVETGP</strain>
    </source>
</reference>
<gene>
    <name evidence="5" type="primary">birA</name>
    <name evidence="7" type="ORF">CTDIVETGP_1185</name>
</gene>
<comment type="catalytic activity">
    <reaction evidence="5">
        <text>biotin + L-lysyl-[protein] + ATP = N(6)-biotinyl-L-lysyl-[protein] + AMP + diphosphate + H(+)</text>
        <dbReference type="Rhea" id="RHEA:11756"/>
        <dbReference type="Rhea" id="RHEA-COMP:9752"/>
        <dbReference type="Rhea" id="RHEA-COMP:10505"/>
        <dbReference type="ChEBI" id="CHEBI:15378"/>
        <dbReference type="ChEBI" id="CHEBI:29969"/>
        <dbReference type="ChEBI" id="CHEBI:30616"/>
        <dbReference type="ChEBI" id="CHEBI:33019"/>
        <dbReference type="ChEBI" id="CHEBI:57586"/>
        <dbReference type="ChEBI" id="CHEBI:83144"/>
        <dbReference type="ChEBI" id="CHEBI:456215"/>
        <dbReference type="EC" id="6.3.4.15"/>
    </reaction>
</comment>
<keyword evidence="8" id="KW-1185">Reference proteome</keyword>
<dbReference type="PANTHER" id="PTHR12835">
    <property type="entry name" value="BIOTIN PROTEIN LIGASE"/>
    <property type="match status" value="1"/>
</dbReference>
<dbReference type="Gene3D" id="2.30.30.100">
    <property type="match status" value="1"/>
</dbReference>
<dbReference type="HAMAP" id="MF_00978">
    <property type="entry name" value="Bifunct_BirA"/>
    <property type="match status" value="1"/>
</dbReference>
<dbReference type="OrthoDB" id="9807064at2"/>
<dbReference type="InterPro" id="IPR036388">
    <property type="entry name" value="WH-like_DNA-bd_sf"/>
</dbReference>
<evidence type="ECO:0000256" key="5">
    <source>
        <dbReference type="HAMAP-Rule" id="MF_00978"/>
    </source>
</evidence>
<evidence type="ECO:0000313" key="8">
    <source>
        <dbReference type="Proteomes" id="UP000019482"/>
    </source>
</evidence>
<dbReference type="InterPro" id="IPR004408">
    <property type="entry name" value="Biotin_CoA_COase_ligase"/>
</dbReference>
<feature type="DNA-binding region" description="H-T-H motif" evidence="5">
    <location>
        <begin position="19"/>
        <end position="38"/>
    </location>
</feature>
<dbReference type="SUPFAM" id="SSF50037">
    <property type="entry name" value="C-terminal domain of transcriptional repressors"/>
    <property type="match status" value="1"/>
</dbReference>
<keyword evidence="1 5" id="KW-0436">Ligase</keyword>
<protein>
    <recommendedName>
        <fullName evidence="5">Bifunctional ligase/repressor BirA</fullName>
    </recommendedName>
    <alternativeName>
        <fullName evidence="5">Biotin--[acetyl-CoA-carboxylase] ligase</fullName>
        <ecNumber evidence="5">6.3.4.15</ecNumber>
    </alternativeName>
    <alternativeName>
        <fullName evidence="5">Biotin--protein ligase</fullName>
    </alternativeName>
    <alternativeName>
        <fullName evidence="5">Biotin-[acetyl-CoA carboxylase] synthetase</fullName>
    </alternativeName>
</protein>
<evidence type="ECO:0000259" key="6">
    <source>
        <dbReference type="PROSITE" id="PS51733"/>
    </source>
</evidence>
<dbReference type="GeneID" id="29418730"/>
<feature type="binding site" evidence="5">
    <location>
        <position position="184"/>
    </location>
    <ligand>
        <name>biotin</name>
        <dbReference type="ChEBI" id="CHEBI:57586"/>
    </ligand>
</feature>
<dbReference type="Pfam" id="PF08279">
    <property type="entry name" value="HTH_11"/>
    <property type="match status" value="1"/>
</dbReference>
<dbReference type="GO" id="GO:0006355">
    <property type="term" value="P:regulation of DNA-templated transcription"/>
    <property type="evidence" value="ECO:0007669"/>
    <property type="project" value="UniProtKB-UniRule"/>
</dbReference>
<dbReference type="Proteomes" id="UP000019482">
    <property type="component" value="Unassembled WGS sequence"/>
</dbReference>
<dbReference type="PANTHER" id="PTHR12835:SF5">
    <property type="entry name" value="BIOTIN--PROTEIN LIGASE"/>
    <property type="match status" value="1"/>
</dbReference>
<comment type="similarity">
    <text evidence="5">Belongs to the biotin--protein ligase family.</text>
</comment>
<dbReference type="NCBIfam" id="TIGR00121">
    <property type="entry name" value="birA_ligase"/>
    <property type="match status" value="1"/>
</dbReference>
<keyword evidence="3 5" id="KW-0067">ATP-binding</keyword>
<dbReference type="GO" id="GO:0003677">
    <property type="term" value="F:DNA binding"/>
    <property type="evidence" value="ECO:0007669"/>
    <property type="project" value="UniProtKB-UniRule"/>
</dbReference>
<dbReference type="Gene3D" id="1.10.10.10">
    <property type="entry name" value="Winged helix-like DNA-binding domain superfamily/Winged helix DNA-binding domain"/>
    <property type="match status" value="1"/>
</dbReference>
<keyword evidence="5" id="KW-0805">Transcription regulation</keyword>
<feature type="binding site" evidence="5">
    <location>
        <begin position="90"/>
        <end position="92"/>
    </location>
    <ligand>
        <name>biotin</name>
        <dbReference type="ChEBI" id="CHEBI:57586"/>
    </ligand>
</feature>
<dbReference type="Gene3D" id="3.30.930.10">
    <property type="entry name" value="Bira Bifunctional Protein, Domain 2"/>
    <property type="match status" value="1"/>
</dbReference>
<dbReference type="GO" id="GO:0005524">
    <property type="term" value="F:ATP binding"/>
    <property type="evidence" value="ECO:0007669"/>
    <property type="project" value="UniProtKB-UniRule"/>
</dbReference>
<comment type="caution">
    <text evidence="5">Lacks conserved residue(s) required for the propagation of feature annotation.</text>
</comment>
<dbReference type="InterPro" id="IPR004143">
    <property type="entry name" value="BPL_LPL_catalytic"/>
</dbReference>
<dbReference type="SUPFAM" id="SSF55681">
    <property type="entry name" value="Class II aaRS and biotin synthetases"/>
    <property type="match status" value="1"/>
</dbReference>
<dbReference type="EMBL" id="CBXI010000019">
    <property type="protein sequence ID" value="CDL91115.1"/>
    <property type="molecule type" value="Genomic_DNA"/>
</dbReference>
<dbReference type="EC" id="6.3.4.15" evidence="5"/>
<dbReference type="GO" id="GO:0016740">
    <property type="term" value="F:transferase activity"/>
    <property type="evidence" value="ECO:0007669"/>
    <property type="project" value="UniProtKB-ARBA"/>
</dbReference>
<keyword evidence="4 5" id="KW-0092">Biotin</keyword>
<evidence type="ECO:0000256" key="4">
    <source>
        <dbReference type="ARBA" id="ARBA00023267"/>
    </source>
</evidence>
<dbReference type="InterPro" id="IPR030855">
    <property type="entry name" value="Bifunct_BirA"/>
</dbReference>
<evidence type="ECO:0000256" key="1">
    <source>
        <dbReference type="ARBA" id="ARBA00022598"/>
    </source>
</evidence>
<dbReference type="InterPro" id="IPR036390">
    <property type="entry name" value="WH_DNA-bd_sf"/>
</dbReference>
<dbReference type="GO" id="GO:0004077">
    <property type="term" value="F:biotin--[biotin carboxyl-carrier protein] ligase activity"/>
    <property type="evidence" value="ECO:0007669"/>
    <property type="project" value="UniProtKB-UniRule"/>
</dbReference>
<dbReference type="InterPro" id="IPR008988">
    <property type="entry name" value="Transcriptional_repressor_C"/>
</dbReference>
<dbReference type="Pfam" id="PF03099">
    <property type="entry name" value="BPL_LplA_LipB"/>
    <property type="match status" value="1"/>
</dbReference>
<dbReference type="RefSeq" id="WP_017751019.1">
    <property type="nucleotide sequence ID" value="NZ_CBXI010000019.1"/>
</dbReference>
<dbReference type="InterPro" id="IPR003142">
    <property type="entry name" value="BPL_C"/>
</dbReference>
<comment type="caution">
    <text evidence="7">The sequence shown here is derived from an EMBL/GenBank/DDBJ whole genome shotgun (WGS) entry which is preliminary data.</text>
</comment>
<sequence length="328" mass="37047">MKDAILNLLKKSTEDFISGQIISEKLGVSRTAIWKYINILRKEGYTIDSYSKKGYKLISSPDILTYEEVKNIIHTKYIGQEFFYFDSIDSTNTVGKKLAEKGEPNGTIIVSEEQTMGHGRLGRNWVSPKYKGIWLSIILRPNVDPINVSKITQIAAAAMIRTLKSLKIDAFVKWPNDIVMNDKKICGILTEMSAELNRVNYVIVGMGINANLDKTDFNKDILNKATSLKIETNSSINRKIFLGTLINEFEKLYDEFQENFTVTKSIEICKKYSAVIGNDIKILHSGKEFYAKAIDIEENGELVVQYKDGSIEKLISGEISIRGLNGYI</sequence>
<dbReference type="GO" id="GO:0005737">
    <property type="term" value="C:cytoplasm"/>
    <property type="evidence" value="ECO:0007669"/>
    <property type="project" value="TreeGrafter"/>
</dbReference>
<keyword evidence="5" id="KW-0804">Transcription</keyword>
<feature type="binding site" evidence="5">
    <location>
        <position position="114"/>
    </location>
    <ligand>
        <name>biotin</name>
        <dbReference type="ChEBI" id="CHEBI:57586"/>
    </ligand>
</feature>
<dbReference type="AlphaFoldDB" id="W6N503"/>
<dbReference type="InterPro" id="IPR013196">
    <property type="entry name" value="HTH_11"/>
</dbReference>
<organism evidence="7 8">
    <name type="scientific">Clostridium tyrobutyricum DIVETGP</name>
    <dbReference type="NCBI Taxonomy" id="1408889"/>
    <lineage>
        <taxon>Bacteria</taxon>
        <taxon>Bacillati</taxon>
        <taxon>Bacillota</taxon>
        <taxon>Clostridia</taxon>
        <taxon>Eubacteriales</taxon>
        <taxon>Clostridiaceae</taxon>
        <taxon>Clostridium</taxon>
    </lineage>
</organism>
<feature type="domain" description="BPL/LPL catalytic" evidence="6">
    <location>
        <begin position="67"/>
        <end position="257"/>
    </location>
</feature>
<evidence type="ECO:0000256" key="2">
    <source>
        <dbReference type="ARBA" id="ARBA00022741"/>
    </source>
</evidence>
<dbReference type="InterPro" id="IPR045864">
    <property type="entry name" value="aa-tRNA-synth_II/BPL/LPL"/>
</dbReference>
<dbReference type="CDD" id="cd16442">
    <property type="entry name" value="BPL"/>
    <property type="match status" value="1"/>
</dbReference>
<keyword evidence="2 5" id="KW-0547">Nucleotide-binding</keyword>
<dbReference type="SUPFAM" id="SSF46785">
    <property type="entry name" value="Winged helix' DNA-binding domain"/>
    <property type="match status" value="1"/>
</dbReference>
<comment type="function">
    <text evidence="5">Acts both as a biotin--[acetyl-CoA-carboxylase] ligase and a repressor.</text>
</comment>
<keyword evidence="5" id="KW-0678">Repressor</keyword>
<evidence type="ECO:0000313" key="7">
    <source>
        <dbReference type="EMBL" id="CDL91115.1"/>
    </source>
</evidence>
<dbReference type="Pfam" id="PF02237">
    <property type="entry name" value="BPL_C"/>
    <property type="match status" value="1"/>
</dbReference>